<evidence type="ECO:0000313" key="4">
    <source>
        <dbReference type="Proteomes" id="UP000031675"/>
    </source>
</evidence>
<dbReference type="PROSITE" id="PS52004">
    <property type="entry name" value="KS3_2"/>
    <property type="match status" value="1"/>
</dbReference>
<comment type="caution">
    <text evidence="3">The sequence shown here is derived from an EMBL/GenBank/DDBJ whole genome shotgun (WGS) entry which is preliminary data.</text>
</comment>
<keyword evidence="4" id="KW-1185">Reference proteome</keyword>
<evidence type="ECO:0000259" key="2">
    <source>
        <dbReference type="PROSITE" id="PS52004"/>
    </source>
</evidence>
<gene>
    <name evidence="3" type="ORF">LP52_25415</name>
</gene>
<dbReference type="GO" id="GO:0004312">
    <property type="term" value="F:fatty acid synthase activity"/>
    <property type="evidence" value="ECO:0007669"/>
    <property type="project" value="TreeGrafter"/>
</dbReference>
<dbReference type="RefSeq" id="WP_040276958.1">
    <property type="nucleotide sequence ID" value="NZ_JROO01000094.1"/>
</dbReference>
<reference evidence="4" key="1">
    <citation type="journal article" date="2015" name="Chem. Biol.">
        <title>Structure, bioactivity, and resistance mechanism of streptomonomicin, an unusual lasso Peptide from an understudied halophilic actinomycete.</title>
        <authorList>
            <person name="Metelev M."/>
            <person name="Tietz J.I."/>
            <person name="Melby J.O."/>
            <person name="Blair P.M."/>
            <person name="Zhu L."/>
            <person name="Livnat I."/>
            <person name="Severinov K."/>
            <person name="Mitchell D.A."/>
        </authorList>
    </citation>
    <scope>NUCLEOTIDE SEQUENCE [LARGE SCALE GENOMIC DNA]</scope>
    <source>
        <strain evidence="4">YIM 90003</strain>
    </source>
</reference>
<dbReference type="PANTHER" id="PTHR43775">
    <property type="entry name" value="FATTY ACID SYNTHASE"/>
    <property type="match status" value="1"/>
</dbReference>
<evidence type="ECO:0000256" key="1">
    <source>
        <dbReference type="ARBA" id="ARBA00022679"/>
    </source>
</evidence>
<accession>A0A0C2JH99</accession>
<dbReference type="Gene3D" id="3.40.47.10">
    <property type="match status" value="1"/>
</dbReference>
<evidence type="ECO:0000313" key="3">
    <source>
        <dbReference type="EMBL" id="KIH96372.1"/>
    </source>
</evidence>
<feature type="non-terminal residue" evidence="3">
    <location>
        <position position="1"/>
    </location>
</feature>
<feature type="domain" description="Ketosynthase family 3 (KS3)" evidence="2">
    <location>
        <begin position="4"/>
        <end position="103"/>
    </location>
</feature>
<dbReference type="InterPro" id="IPR020841">
    <property type="entry name" value="PKS_Beta-ketoAc_synthase_dom"/>
</dbReference>
<feature type="non-terminal residue" evidence="3">
    <location>
        <position position="103"/>
    </location>
</feature>
<dbReference type="GO" id="GO:0006633">
    <property type="term" value="P:fatty acid biosynthetic process"/>
    <property type="evidence" value="ECO:0007669"/>
    <property type="project" value="TreeGrafter"/>
</dbReference>
<name>A0A0C2JH99_9ACTN</name>
<organism evidence="3 4">
    <name type="scientific">Streptomonospora alba</name>
    <dbReference type="NCBI Taxonomy" id="183763"/>
    <lineage>
        <taxon>Bacteria</taxon>
        <taxon>Bacillati</taxon>
        <taxon>Actinomycetota</taxon>
        <taxon>Actinomycetes</taxon>
        <taxon>Streptosporangiales</taxon>
        <taxon>Nocardiopsidaceae</taxon>
        <taxon>Streptomonospora</taxon>
    </lineage>
</organism>
<dbReference type="InterPro" id="IPR050091">
    <property type="entry name" value="PKS_NRPS_Biosynth_Enz"/>
</dbReference>
<dbReference type="InterPro" id="IPR016039">
    <property type="entry name" value="Thiolase-like"/>
</dbReference>
<protein>
    <recommendedName>
        <fullName evidence="2">Ketosynthase family 3 (KS3) domain-containing protein</fullName>
    </recommendedName>
</protein>
<dbReference type="SUPFAM" id="SSF53901">
    <property type="entry name" value="Thiolase-like"/>
    <property type="match status" value="1"/>
</dbReference>
<dbReference type="EMBL" id="JROO01000094">
    <property type="protein sequence ID" value="KIH96372.1"/>
    <property type="molecule type" value="Genomic_DNA"/>
</dbReference>
<dbReference type="PANTHER" id="PTHR43775:SF51">
    <property type="entry name" value="INACTIVE PHENOLPHTHIOCEROL SYNTHESIS POLYKETIDE SYNTHASE TYPE I PKS1-RELATED"/>
    <property type="match status" value="1"/>
</dbReference>
<dbReference type="Proteomes" id="UP000031675">
    <property type="component" value="Unassembled WGS sequence"/>
</dbReference>
<proteinExistence type="predicted"/>
<dbReference type="AlphaFoldDB" id="A0A0C2JH99"/>
<dbReference type="Pfam" id="PF00109">
    <property type="entry name" value="ketoacyl-synt"/>
    <property type="match status" value="1"/>
</dbReference>
<sequence length="103" mass="10702">GAAAEPIAIVGIGCRLSGGVASPEDLWELVEAGGDATSEFPADRGWDVDALYDPHPGVPGRTYALRGGFLGGAAEFDAGFFGISPREALAMDPQQRVLLETAW</sequence>
<dbReference type="InterPro" id="IPR014030">
    <property type="entry name" value="Ketoacyl_synth_N"/>
</dbReference>
<keyword evidence="1" id="KW-0808">Transferase</keyword>